<proteinExistence type="inferred from homology"/>
<reference evidence="3" key="1">
    <citation type="submission" date="2020-04" db="EMBL/GenBank/DDBJ databases">
        <title>Deep metagenomics examines the oral microbiome during advanced dental caries in children, revealing novel taxa and co-occurrences with host molecules.</title>
        <authorList>
            <person name="Baker J.L."/>
            <person name="Morton J.T."/>
            <person name="Dinis M."/>
            <person name="Alvarez R."/>
            <person name="Tran N.C."/>
            <person name="Knight R."/>
            <person name="Edlund A."/>
        </authorList>
    </citation>
    <scope>NUCLEOTIDE SEQUENCE</scope>
    <source>
        <strain evidence="3">JCVI_24_bin.8</strain>
    </source>
</reference>
<dbReference type="Gene3D" id="1.25.50.20">
    <property type="match status" value="1"/>
</dbReference>
<evidence type="ECO:0000256" key="1">
    <source>
        <dbReference type="ARBA" id="ARBA00010136"/>
    </source>
</evidence>
<gene>
    <name evidence="3" type="ORF">HXM71_06885</name>
</gene>
<dbReference type="InterPro" id="IPR024571">
    <property type="entry name" value="ERAP1-like_C_dom"/>
</dbReference>
<dbReference type="AlphaFoldDB" id="A0A930HAY8"/>
<comment type="caution">
    <text evidence="3">The sequence shown here is derived from an EMBL/GenBank/DDBJ whole genome shotgun (WGS) entry which is preliminary data.</text>
</comment>
<evidence type="ECO:0000313" key="4">
    <source>
        <dbReference type="Proteomes" id="UP000722050"/>
    </source>
</evidence>
<feature type="domain" description="ERAP1-like C-terminal" evidence="2">
    <location>
        <begin position="3"/>
        <end position="222"/>
    </location>
</feature>
<evidence type="ECO:0000259" key="2">
    <source>
        <dbReference type="Pfam" id="PF11838"/>
    </source>
</evidence>
<protein>
    <submittedName>
        <fullName evidence="3">ERAP1-like C-terminal domain-containing protein</fullName>
    </submittedName>
</protein>
<dbReference type="Pfam" id="PF11838">
    <property type="entry name" value="ERAP1_C"/>
    <property type="match status" value="1"/>
</dbReference>
<evidence type="ECO:0000313" key="3">
    <source>
        <dbReference type="EMBL" id="MBF1352821.1"/>
    </source>
</evidence>
<accession>A0A930HAY8</accession>
<sequence length="250" mass="28901">PDSPHYAKFQQYVMQLAENNLQRLGLSPAENDTTDDLKLRPLILNFAIYADNSEIIRQLADLYNQKIGVKQDFSMVSPELVDVIVNAKFRFGREESFSELLARYQTESNPNYKSIILDTITDSREQKHIEQLITLLEKQDIVRLQDHISLLASLLSNFWSKRAALNWFYSHWDYIKEITDGKSIDDYIRVVGARISTEDEAKEFKAFCKGIENDPAVARAIKIAEFGIDLTLNWKERESSNIYSKLSEIL</sequence>
<dbReference type="EMBL" id="JABZQH010000290">
    <property type="protein sequence ID" value="MBF1352821.1"/>
    <property type="molecule type" value="Genomic_DNA"/>
</dbReference>
<name>A0A930HAY8_9FIRM</name>
<dbReference type="InterPro" id="IPR050344">
    <property type="entry name" value="Peptidase_M1_aminopeptidases"/>
</dbReference>
<organism evidence="3 4">
    <name type="scientific">Mogibacterium diversum</name>
    <dbReference type="NCBI Taxonomy" id="114527"/>
    <lineage>
        <taxon>Bacteria</taxon>
        <taxon>Bacillati</taxon>
        <taxon>Bacillota</taxon>
        <taxon>Clostridia</taxon>
        <taxon>Peptostreptococcales</taxon>
        <taxon>Anaerovoracaceae</taxon>
        <taxon>Mogibacterium</taxon>
    </lineage>
</organism>
<dbReference type="Proteomes" id="UP000722050">
    <property type="component" value="Unassembled WGS sequence"/>
</dbReference>
<dbReference type="PANTHER" id="PTHR11533">
    <property type="entry name" value="PROTEASE M1 ZINC METALLOPROTEASE"/>
    <property type="match status" value="1"/>
</dbReference>
<comment type="similarity">
    <text evidence="1">Belongs to the peptidase M1 family.</text>
</comment>
<feature type="non-terminal residue" evidence="3">
    <location>
        <position position="1"/>
    </location>
</feature>